<dbReference type="GO" id="GO:0008360">
    <property type="term" value="P:regulation of cell shape"/>
    <property type="evidence" value="ECO:0007669"/>
    <property type="project" value="UniProtKB-KW"/>
</dbReference>
<dbReference type="STRING" id="883077.HMPREF9241_00056"/>
<dbReference type="InterPro" id="IPR013564">
    <property type="entry name" value="MurT_C"/>
</dbReference>
<keyword evidence="1" id="KW-0961">Cell wall biogenesis/degradation</keyword>
<comment type="caution">
    <text evidence="4">The sequence shown here is derived from an EMBL/GenBank/DDBJ whole genome shotgun (WGS) entry which is preliminary data.</text>
</comment>
<accession>K0ZK66</accession>
<dbReference type="InterPro" id="IPR043703">
    <property type="entry name" value="Lipid_II_synth_MurT"/>
</dbReference>
<dbReference type="GO" id="GO:0005524">
    <property type="term" value="F:ATP binding"/>
    <property type="evidence" value="ECO:0007669"/>
    <property type="project" value="UniProtKB-UniRule"/>
</dbReference>
<dbReference type="eggNOG" id="COG0769">
    <property type="taxonomic scope" value="Bacteria"/>
</dbReference>
<dbReference type="GO" id="GO:0046872">
    <property type="term" value="F:metal ion binding"/>
    <property type="evidence" value="ECO:0007669"/>
    <property type="project" value="UniProtKB-KW"/>
</dbReference>
<dbReference type="GO" id="GO:0016881">
    <property type="term" value="F:acid-amino acid ligase activity"/>
    <property type="evidence" value="ECO:0007669"/>
    <property type="project" value="InterPro"/>
</dbReference>
<keyword evidence="5" id="KW-1185">Reference proteome</keyword>
<dbReference type="PANTHER" id="PTHR23135">
    <property type="entry name" value="MUR LIGASE FAMILY MEMBER"/>
    <property type="match status" value="1"/>
</dbReference>
<dbReference type="RefSeq" id="WP_006680263.1">
    <property type="nucleotide sequence ID" value="NZ_JH815208.1"/>
</dbReference>
<reference evidence="4 5" key="1">
    <citation type="submission" date="2012-07" db="EMBL/GenBank/DDBJ databases">
        <title>The Genome Sequence of Actinomyces turicensis ACS-279-V-COL4.</title>
        <authorList>
            <consortium name="The Broad Institute Genome Sequencing Platform"/>
            <person name="Earl A."/>
            <person name="Ward D."/>
            <person name="Feldgarden M."/>
            <person name="Gevers D."/>
            <person name="Saerens B."/>
            <person name="Vaneechoutte M."/>
            <person name="Walker B."/>
            <person name="Young S.K."/>
            <person name="Zeng Q."/>
            <person name="Gargeya S."/>
            <person name="Fitzgerald M."/>
            <person name="Haas B."/>
            <person name="Abouelleil A."/>
            <person name="Alvarado L."/>
            <person name="Arachchi H.M."/>
            <person name="Berlin A."/>
            <person name="Chapman S.B."/>
            <person name="Goldberg J."/>
            <person name="Griggs A."/>
            <person name="Gujja S."/>
            <person name="Hansen M."/>
            <person name="Howarth C."/>
            <person name="Imamovic A."/>
            <person name="Larimer J."/>
            <person name="McCowen C."/>
            <person name="Montmayeur A."/>
            <person name="Murphy C."/>
            <person name="Neiman D."/>
            <person name="Pearson M."/>
            <person name="Priest M."/>
            <person name="Roberts A."/>
            <person name="Saif S."/>
            <person name="Shea T."/>
            <person name="Sisk P."/>
            <person name="Sykes S."/>
            <person name="Wortman J."/>
            <person name="Nusbaum C."/>
            <person name="Birren B."/>
        </authorList>
    </citation>
    <scope>NUCLEOTIDE SEQUENCE [LARGE SCALE GENOMIC DNA]</scope>
    <source>
        <strain evidence="4 5">ACS-279-V-Col4</strain>
    </source>
</reference>
<keyword evidence="1" id="KW-0479">Metal-binding</keyword>
<dbReference type="InterPro" id="IPR036565">
    <property type="entry name" value="Mur-like_cat_sf"/>
</dbReference>
<dbReference type="HAMAP" id="MF_02214">
    <property type="entry name" value="Lipid_II_synth_MurT"/>
    <property type="match status" value="1"/>
</dbReference>
<dbReference type="GO" id="GO:0140282">
    <property type="term" value="F:carbon-nitrogen ligase activity on lipid II"/>
    <property type="evidence" value="ECO:0007669"/>
    <property type="project" value="UniProtKB-UniRule"/>
</dbReference>
<proteinExistence type="inferred from homology"/>
<evidence type="ECO:0000313" key="4">
    <source>
        <dbReference type="EMBL" id="EJZ88195.1"/>
    </source>
</evidence>
<dbReference type="Pfam" id="PF08245">
    <property type="entry name" value="Mur_ligase_M"/>
    <property type="match status" value="1"/>
</dbReference>
<gene>
    <name evidence="1" type="primary">murT</name>
    <name evidence="4" type="ORF">HMPREF9241_00056</name>
</gene>
<comment type="caution">
    <text evidence="1">Lacks conserved residue(s) required for the propagation of feature annotation.</text>
</comment>
<comment type="function">
    <text evidence="1">The lipid II isoglutaminyl synthase complex catalyzes the formation of alpha-D-isoglutamine in the cell wall lipid II stem peptide. The MurT subunit catalyzes the ATP-dependent amidation of D-glutamate residue of lipid II, converting it to an isoglutamine residue.</text>
</comment>
<dbReference type="HOGENOM" id="CLU_041534_1_0_11"/>
<dbReference type="PATRIC" id="fig|883077.3.peg.53"/>
<comment type="pathway">
    <text evidence="1">Cell wall biogenesis; peptidoglycan biosynthesis.</text>
</comment>
<feature type="domain" description="Mur ligase central" evidence="2">
    <location>
        <begin position="65"/>
        <end position="181"/>
    </location>
</feature>
<keyword evidence="1" id="KW-0067">ATP-binding</keyword>
<feature type="active site" evidence="1">
    <location>
        <position position="361"/>
    </location>
</feature>
<dbReference type="Gene3D" id="3.40.1190.10">
    <property type="entry name" value="Mur-like, catalytic domain"/>
    <property type="match status" value="1"/>
</dbReference>
<evidence type="ECO:0000259" key="2">
    <source>
        <dbReference type="Pfam" id="PF08245"/>
    </source>
</evidence>
<comment type="catalytic activity">
    <reaction evidence="1">
        <text>beta-D-GlcNAc-(1-&gt;4)-Mur2Ac(oyl-L-Ala-gamma-D-Glu-L-Lys-D-Ala-D-Ala)-di-trans,octa-cis-undecaprenyl diphosphate + ATP = beta-D-GlcNAc-(1-&gt;4)-Mur2Ac(oyl-L-Ala-gamma-D-O-P-Glu-L-Lys-D-Ala-D-Ala)-di-trans,octa-cis-undecaprenyl diphosphate + ADP</text>
        <dbReference type="Rhea" id="RHEA:59488"/>
        <dbReference type="ChEBI" id="CHEBI:30616"/>
        <dbReference type="ChEBI" id="CHEBI:60033"/>
        <dbReference type="ChEBI" id="CHEBI:143132"/>
        <dbReference type="ChEBI" id="CHEBI:456216"/>
    </reaction>
</comment>
<dbReference type="InterPro" id="IPR013221">
    <property type="entry name" value="Mur_ligase_cen"/>
</dbReference>
<dbReference type="UniPathway" id="UPA00219"/>
<comment type="similarity">
    <text evidence="1">Belongs to the MurCDEF family. MurT subfamily.</text>
</comment>
<organism evidence="4 5">
    <name type="scientific">Schaalia turicensis ACS-279-V-Col4</name>
    <dbReference type="NCBI Taxonomy" id="883077"/>
    <lineage>
        <taxon>Bacteria</taxon>
        <taxon>Bacillati</taxon>
        <taxon>Actinomycetota</taxon>
        <taxon>Actinomycetes</taxon>
        <taxon>Actinomycetales</taxon>
        <taxon>Actinomycetaceae</taxon>
        <taxon>Schaalia</taxon>
    </lineage>
</organism>
<dbReference type="GO" id="GO:0071555">
    <property type="term" value="P:cell wall organization"/>
    <property type="evidence" value="ECO:0007669"/>
    <property type="project" value="UniProtKB-KW"/>
</dbReference>
<name>K0ZK66_9ACTO</name>
<dbReference type="Pfam" id="PF08353">
    <property type="entry name" value="MurT_C"/>
    <property type="match status" value="1"/>
</dbReference>
<comment type="subunit">
    <text evidence="1">Forms a heterodimer with GatD.</text>
</comment>
<evidence type="ECO:0000256" key="1">
    <source>
        <dbReference type="HAMAP-Rule" id="MF_02214"/>
    </source>
</evidence>
<evidence type="ECO:0000313" key="5">
    <source>
        <dbReference type="Proteomes" id="UP000003994"/>
    </source>
</evidence>
<dbReference type="EC" id="6.3.5.13" evidence="1"/>
<dbReference type="Proteomes" id="UP000003994">
    <property type="component" value="Unassembled WGS sequence"/>
</dbReference>
<feature type="domain" description="Lipid II isoglutaminyl synthase (glutamine-hydrolyzing) subunit MurT C-terminal" evidence="3">
    <location>
        <begin position="327"/>
        <end position="429"/>
    </location>
</feature>
<sequence length="446" mass="47448">MSSHDSSAHRLPMRAQLALGAGTLARTASRILGRGSGGMIGGEVASRIYPNILSELAVPMDSVIVSGTNGKSTTNRFVRAALETAGQVASNVNGDNMGSGIITALMSTPTAPHAALEVDEMHVPAVAAHVSPKVFVFLNLSRDQLDRVGEIGSVERRLRQAVEENPDSLVVANCDDPLIVSAACEARNVVWVAAGAGWGDDSVAYPRGGRVVRDSDSWHLIEAFLGEELPELRQRPTPDWTIGNIDLMPEGASGPSAILYGPNDVRVPLHLQLPGRANLGNAAQAVAAAVALGIDPQVAANAIGQVRQVAGRYSIHDVDGRRARIMLAKNPAGWQEAMTMVDPRVKQVVIAVNGQVPDGQDLSWLWDVDFSVLSASDDRRIVACGERGADLAVRLEYAGIHCDLAPLPMDALKLLEPGKVEMLLNYTALRDFKVILDARQKSATGR</sequence>
<keyword evidence="1" id="KW-0436">Ligase</keyword>
<dbReference type="AlphaFoldDB" id="K0ZK66"/>
<protein>
    <recommendedName>
        <fullName evidence="1">Lipid II isoglutaminyl synthase (glutamine-hydrolyzing) subunit MurT</fullName>
        <ecNumber evidence="1">6.3.5.13</ecNumber>
    </recommendedName>
</protein>
<keyword evidence="1" id="KW-0547">Nucleotide-binding</keyword>
<dbReference type="EMBL" id="AGWQ01000002">
    <property type="protein sequence ID" value="EJZ88195.1"/>
    <property type="molecule type" value="Genomic_DNA"/>
</dbReference>
<comment type="catalytic activity">
    <reaction evidence="1">
        <text>beta-D-GlcNAc-(1-&gt;4)-Mur2Ac(oyl-L-Ala-gamma-D-Glu-L-Lys-D-Ala-D-Ala)-di-trans,octa-cis-undecaprenyl diphosphate + L-glutamine + ATP + H2O = beta-D-GlcNAc-(1-&gt;4)-Mur2Ac(oyl-L-Ala-D-isoglutaminyl-L-Lys-D-Ala-D-Ala)-di-trans,octa-cis-undecaprenyl diphosphate + L-glutamate + ADP + phosphate + H(+)</text>
        <dbReference type="Rhea" id="RHEA:57928"/>
        <dbReference type="ChEBI" id="CHEBI:15377"/>
        <dbReference type="ChEBI" id="CHEBI:15378"/>
        <dbReference type="ChEBI" id="CHEBI:29985"/>
        <dbReference type="ChEBI" id="CHEBI:30616"/>
        <dbReference type="ChEBI" id="CHEBI:43474"/>
        <dbReference type="ChEBI" id="CHEBI:58359"/>
        <dbReference type="ChEBI" id="CHEBI:60033"/>
        <dbReference type="ChEBI" id="CHEBI:62233"/>
        <dbReference type="ChEBI" id="CHEBI:456216"/>
        <dbReference type="EC" id="6.3.5.13"/>
    </reaction>
</comment>
<dbReference type="PANTHER" id="PTHR23135:SF7">
    <property type="entry name" value="LIPID II ISOGLUTAMINYL SYNTHASE (GLUTAMINE-HYDROLYZING) SUBUNIT MURT"/>
    <property type="match status" value="1"/>
</dbReference>
<keyword evidence="1" id="KW-0133">Cell shape</keyword>
<keyword evidence="1" id="KW-0573">Peptidoglycan synthesis</keyword>
<comment type="catalytic activity">
    <reaction evidence="1">
        <text>beta-D-GlcNAc-(1-&gt;4)-Mur2Ac(oyl-L-Ala-gamma-D-O-P-Glu-L-Lys-D-Ala-D-Ala)-di-trans,octa-cis-undecaprenyl diphosphate + NH4(+) = beta-D-GlcNAc-(1-&gt;4)-Mur2Ac(oyl-L-Ala-D-isoglutaminyl-L-Lys-D-Ala-D-Ala)-di-trans,octa-cis-undecaprenyl diphosphate + phosphate + H(+)</text>
        <dbReference type="Rhea" id="RHEA:57932"/>
        <dbReference type="ChEBI" id="CHEBI:15378"/>
        <dbReference type="ChEBI" id="CHEBI:28938"/>
        <dbReference type="ChEBI" id="CHEBI:43474"/>
        <dbReference type="ChEBI" id="CHEBI:62233"/>
        <dbReference type="ChEBI" id="CHEBI:143132"/>
    </reaction>
</comment>
<evidence type="ECO:0000259" key="3">
    <source>
        <dbReference type="Pfam" id="PF08353"/>
    </source>
</evidence>
<dbReference type="SUPFAM" id="SSF53623">
    <property type="entry name" value="MurD-like peptide ligases, catalytic domain"/>
    <property type="match status" value="1"/>
</dbReference>
<dbReference type="GO" id="GO:0009252">
    <property type="term" value="P:peptidoglycan biosynthetic process"/>
    <property type="evidence" value="ECO:0007669"/>
    <property type="project" value="UniProtKB-UniRule"/>
</dbReference>